<accession>A0ABM1T717</accession>
<reference evidence="9" key="1">
    <citation type="submission" date="2025-08" db="UniProtKB">
        <authorList>
            <consortium name="RefSeq"/>
        </authorList>
    </citation>
    <scope>IDENTIFICATION</scope>
    <source>
        <tissue evidence="9">Muscle</tissue>
    </source>
</reference>
<dbReference type="EC" id="3.6.4.13" evidence="1"/>
<dbReference type="Proteomes" id="UP000694941">
    <property type="component" value="Unplaced"/>
</dbReference>
<keyword evidence="2" id="KW-0547">Nucleotide-binding</keyword>
<dbReference type="SMART" id="SM00847">
    <property type="entry name" value="HA2"/>
    <property type="match status" value="1"/>
</dbReference>
<protein>
    <recommendedName>
        <fullName evidence="1">RNA helicase</fullName>
        <ecNumber evidence="1">3.6.4.13</ecNumber>
    </recommendedName>
</protein>
<dbReference type="InterPro" id="IPR014001">
    <property type="entry name" value="Helicase_ATP-bd"/>
</dbReference>
<keyword evidence="4" id="KW-0347">Helicase</keyword>
<dbReference type="PANTHER" id="PTHR18934">
    <property type="entry name" value="ATP-DEPENDENT RNA HELICASE"/>
    <property type="match status" value="1"/>
</dbReference>
<keyword evidence="8" id="KW-1185">Reference proteome</keyword>
<name>A0ABM1T717_LIMPO</name>
<sequence length="700" mass="80891">MSKLPREKGSILYCTTGILLQRMQNDPYLSKISHIILDEIHERDLDSEFLIIILKDLLKQRQDLKVILMSATLNAEQFSQYFGNCPMLNIPGFTFPVKEYLLEDVLEMIRYEPKFNRKNSQENMTPWKRHTKQGKKLMEKERERQEAMGCYLRTLEGSYSSQTIKTLWDIDEETIDLNLIFSLLRYICIKQGEGAVLVFLPGWEHISKLHKIINDDSMFNSSRYLIIPLHSLMPTVNQKAVFNRPPPGVRKIILATNIAETRVQEGICYHLYSKLTESQLQNYQLPEILRTRLETLCLRIKILKLGKIEVFLNKAMQPPDPKALELSINLLEKLNALDEKENLTPLGFHLAQLPLDPHTGKMILMGAIFSCLDPILTVAASLSFKDAFVIPLGKEEQADQKRKQIARNSKSDHLMLVQAFQWLGSCYEERLRSALLLGKFFITYHATAMADVLDNKRVWIILGAAPFRKKPTTSCTSVMMLANLKKQFTQYLHELQFLHCDDPKHKDFNRNSENQMLLKAVICAGLYPNVAKLQWRHNRNPHKSPKIPKVYTEDDGKVVLHPKSVNYMEFNFHSQWLVYYQKLRSSKVFLHDTTNVQPFSLLFFGGRITFGKDLSCSTVFVDKHIAFHCPPRVAHLVKELREELDKLLQHKANHPGVTCWDPSTKEGALLKAIVELITSEDPLQSVEHTRQDDDYDDDED</sequence>
<dbReference type="Gene3D" id="1.20.120.1080">
    <property type="match status" value="1"/>
</dbReference>
<organism evidence="8 9">
    <name type="scientific">Limulus polyphemus</name>
    <name type="common">Atlantic horseshoe crab</name>
    <dbReference type="NCBI Taxonomy" id="6850"/>
    <lineage>
        <taxon>Eukaryota</taxon>
        <taxon>Metazoa</taxon>
        <taxon>Ecdysozoa</taxon>
        <taxon>Arthropoda</taxon>
        <taxon>Chelicerata</taxon>
        <taxon>Merostomata</taxon>
        <taxon>Xiphosura</taxon>
        <taxon>Limulidae</taxon>
        <taxon>Limulus</taxon>
    </lineage>
</organism>
<dbReference type="CDD" id="cd18791">
    <property type="entry name" value="SF2_C_RHA"/>
    <property type="match status" value="1"/>
</dbReference>
<dbReference type="Pfam" id="PF21010">
    <property type="entry name" value="HA2_C"/>
    <property type="match status" value="1"/>
</dbReference>
<dbReference type="SUPFAM" id="SSF52540">
    <property type="entry name" value="P-loop containing nucleoside triphosphate hydrolases"/>
    <property type="match status" value="1"/>
</dbReference>
<evidence type="ECO:0000256" key="4">
    <source>
        <dbReference type="ARBA" id="ARBA00022806"/>
    </source>
</evidence>
<feature type="domain" description="Helicase ATP-binding" evidence="7">
    <location>
        <begin position="1"/>
        <end position="91"/>
    </location>
</feature>
<evidence type="ECO:0000256" key="3">
    <source>
        <dbReference type="ARBA" id="ARBA00022801"/>
    </source>
</evidence>
<dbReference type="InterPro" id="IPR011545">
    <property type="entry name" value="DEAD/DEAH_box_helicase_dom"/>
</dbReference>
<evidence type="ECO:0000256" key="2">
    <source>
        <dbReference type="ARBA" id="ARBA00022741"/>
    </source>
</evidence>
<evidence type="ECO:0000256" key="5">
    <source>
        <dbReference type="ARBA" id="ARBA00022840"/>
    </source>
</evidence>
<keyword evidence="6" id="KW-0694">RNA-binding</keyword>
<dbReference type="Pfam" id="PF26026">
    <property type="entry name" value="RNA_hel_CTD"/>
    <property type="match status" value="1"/>
</dbReference>
<dbReference type="Gene3D" id="3.40.50.300">
    <property type="entry name" value="P-loop containing nucleotide triphosphate hydrolases"/>
    <property type="match status" value="2"/>
</dbReference>
<dbReference type="Pfam" id="PF04408">
    <property type="entry name" value="WHD_HA2"/>
    <property type="match status" value="1"/>
</dbReference>
<evidence type="ECO:0000256" key="1">
    <source>
        <dbReference type="ARBA" id="ARBA00012552"/>
    </source>
</evidence>
<evidence type="ECO:0000259" key="7">
    <source>
        <dbReference type="PROSITE" id="PS51192"/>
    </source>
</evidence>
<dbReference type="PROSITE" id="PS00690">
    <property type="entry name" value="DEAH_ATP_HELICASE"/>
    <property type="match status" value="1"/>
</dbReference>
<evidence type="ECO:0000313" key="9">
    <source>
        <dbReference type="RefSeq" id="XP_022251673.1"/>
    </source>
</evidence>
<dbReference type="GeneID" id="106467771"/>
<dbReference type="Pfam" id="PF00270">
    <property type="entry name" value="DEAD"/>
    <property type="match status" value="1"/>
</dbReference>
<dbReference type="Pfam" id="PF07717">
    <property type="entry name" value="OB_NTP_bind"/>
    <property type="match status" value="1"/>
</dbReference>
<dbReference type="InterPro" id="IPR011709">
    <property type="entry name" value="DEAD-box_helicase_OB_fold"/>
</dbReference>
<dbReference type="InterPro" id="IPR059023">
    <property type="entry name" value="RNA_hel_CTD"/>
</dbReference>
<dbReference type="RefSeq" id="XP_022251673.1">
    <property type="nucleotide sequence ID" value="XM_022395965.1"/>
</dbReference>
<keyword evidence="3" id="KW-0378">Hydrolase</keyword>
<gene>
    <name evidence="9" type="primary">LOC106467771</name>
</gene>
<evidence type="ECO:0000256" key="6">
    <source>
        <dbReference type="ARBA" id="ARBA00022884"/>
    </source>
</evidence>
<dbReference type="PANTHER" id="PTHR18934:SF237">
    <property type="entry name" value="ATP-DEPENDENT DNA_RNA HELICASE DHX36"/>
    <property type="match status" value="1"/>
</dbReference>
<evidence type="ECO:0000313" key="8">
    <source>
        <dbReference type="Proteomes" id="UP000694941"/>
    </source>
</evidence>
<keyword evidence="5" id="KW-0067">ATP-binding</keyword>
<dbReference type="InterPro" id="IPR002464">
    <property type="entry name" value="DNA/RNA_helicase_DEAH_CS"/>
</dbReference>
<proteinExistence type="predicted"/>
<dbReference type="InterPro" id="IPR007502">
    <property type="entry name" value="Helicase-assoc_dom"/>
</dbReference>
<dbReference type="PROSITE" id="PS51192">
    <property type="entry name" value="HELICASE_ATP_BIND_1"/>
    <property type="match status" value="1"/>
</dbReference>
<dbReference type="InterPro" id="IPR048333">
    <property type="entry name" value="HA2_WH"/>
</dbReference>
<dbReference type="InterPro" id="IPR027417">
    <property type="entry name" value="P-loop_NTPase"/>
</dbReference>